<dbReference type="AlphaFoldDB" id="X6MBL7"/>
<sequence>MKWTDAICVLRGIIPDEKSASYAVYDWRAIDEASSGNVAASQYTNGRRIEKLNANDNSNDNHSNIQQTFLPKSGDHGSHSSEPIKQQVGIAHDFHGSFKMHTGSPTKLRRLNDGTRCDVMNATNTIITTNANINSNSNCNPNTNPNTNPNNNINANTTINTNVNTLEFPLNFGSPYSLNETLLFPKSASAAALQLRTLQAEPIHSQPIKSNAAATATTQSSPFSLWNPYHPTNGSLPFHNAYVYGNSTKDSLLPQKHKAFICSFAVPSPSLFLSFSTQKKKCYQSLVSEEEHNELDNQTNQEKSPMTSSEQLSPSNTESFSLDSASDFSQIAVTNHRSMQTIGGYHTSASSNCSF</sequence>
<accession>X6MBL7</accession>
<evidence type="ECO:0000313" key="2">
    <source>
        <dbReference type="EMBL" id="ETO11378.1"/>
    </source>
</evidence>
<feature type="region of interest" description="Disordered" evidence="1">
    <location>
        <begin position="53"/>
        <end position="82"/>
    </location>
</feature>
<keyword evidence="3" id="KW-1185">Reference proteome</keyword>
<dbReference type="Proteomes" id="UP000023152">
    <property type="component" value="Unassembled WGS sequence"/>
</dbReference>
<dbReference type="EMBL" id="ASPP01022537">
    <property type="protein sequence ID" value="ETO11378.1"/>
    <property type="molecule type" value="Genomic_DNA"/>
</dbReference>
<feature type="compositionally biased region" description="Low complexity" evidence="1">
    <location>
        <begin position="54"/>
        <end position="64"/>
    </location>
</feature>
<evidence type="ECO:0000256" key="1">
    <source>
        <dbReference type="SAM" id="MobiDB-lite"/>
    </source>
</evidence>
<evidence type="ECO:0000313" key="3">
    <source>
        <dbReference type="Proteomes" id="UP000023152"/>
    </source>
</evidence>
<proteinExistence type="predicted"/>
<feature type="non-terminal residue" evidence="2">
    <location>
        <position position="355"/>
    </location>
</feature>
<reference evidence="2 3" key="1">
    <citation type="journal article" date="2013" name="Curr. Biol.">
        <title>The Genome of the Foraminiferan Reticulomyxa filosa.</title>
        <authorList>
            <person name="Glockner G."/>
            <person name="Hulsmann N."/>
            <person name="Schleicher M."/>
            <person name="Noegel A.A."/>
            <person name="Eichinger L."/>
            <person name="Gallinger C."/>
            <person name="Pawlowski J."/>
            <person name="Sierra R."/>
            <person name="Euteneuer U."/>
            <person name="Pillet L."/>
            <person name="Moustafa A."/>
            <person name="Platzer M."/>
            <person name="Groth M."/>
            <person name="Szafranski K."/>
            <person name="Schliwa M."/>
        </authorList>
    </citation>
    <scope>NUCLEOTIDE SEQUENCE [LARGE SCALE GENOMIC DNA]</scope>
</reference>
<name>X6MBL7_RETFI</name>
<comment type="caution">
    <text evidence="2">The sequence shown here is derived from an EMBL/GenBank/DDBJ whole genome shotgun (WGS) entry which is preliminary data.</text>
</comment>
<protein>
    <submittedName>
        <fullName evidence="2">Uncharacterized protein</fullName>
    </submittedName>
</protein>
<feature type="compositionally biased region" description="Polar residues" evidence="1">
    <location>
        <begin position="296"/>
        <end position="321"/>
    </location>
</feature>
<gene>
    <name evidence="2" type="ORF">RFI_25998</name>
</gene>
<feature type="region of interest" description="Disordered" evidence="1">
    <location>
        <begin position="291"/>
        <end position="321"/>
    </location>
</feature>
<organism evidence="2 3">
    <name type="scientific">Reticulomyxa filosa</name>
    <dbReference type="NCBI Taxonomy" id="46433"/>
    <lineage>
        <taxon>Eukaryota</taxon>
        <taxon>Sar</taxon>
        <taxon>Rhizaria</taxon>
        <taxon>Retaria</taxon>
        <taxon>Foraminifera</taxon>
        <taxon>Monothalamids</taxon>
        <taxon>Reticulomyxidae</taxon>
        <taxon>Reticulomyxa</taxon>
    </lineage>
</organism>